<reference evidence="2 3" key="1">
    <citation type="journal article" date="2016" name="Nat. Commun.">
        <title>Thousands of microbial genomes shed light on interconnected biogeochemical processes in an aquifer system.</title>
        <authorList>
            <person name="Anantharaman K."/>
            <person name="Brown C.T."/>
            <person name="Hug L.A."/>
            <person name="Sharon I."/>
            <person name="Castelle C.J."/>
            <person name="Probst A.J."/>
            <person name="Thomas B.C."/>
            <person name="Singh A."/>
            <person name="Wilkins M.J."/>
            <person name="Karaoz U."/>
            <person name="Brodie E.L."/>
            <person name="Williams K.H."/>
            <person name="Hubbard S.S."/>
            <person name="Banfield J.F."/>
        </authorList>
    </citation>
    <scope>NUCLEOTIDE SEQUENCE [LARGE SCALE GENOMIC DNA]</scope>
</reference>
<keyword evidence="1" id="KW-0472">Membrane</keyword>
<evidence type="ECO:0000313" key="3">
    <source>
        <dbReference type="Proteomes" id="UP000176609"/>
    </source>
</evidence>
<feature type="transmembrane region" description="Helical" evidence="1">
    <location>
        <begin position="133"/>
        <end position="149"/>
    </location>
</feature>
<feature type="transmembrane region" description="Helical" evidence="1">
    <location>
        <begin position="200"/>
        <end position="218"/>
    </location>
</feature>
<evidence type="ECO:0000313" key="2">
    <source>
        <dbReference type="EMBL" id="OGG27369.1"/>
    </source>
</evidence>
<dbReference type="EMBL" id="MFJR01000003">
    <property type="protein sequence ID" value="OGG27369.1"/>
    <property type="molecule type" value="Genomic_DNA"/>
</dbReference>
<accession>A0A1F6ARQ3</accession>
<feature type="transmembrane region" description="Helical" evidence="1">
    <location>
        <begin position="328"/>
        <end position="352"/>
    </location>
</feature>
<dbReference type="AlphaFoldDB" id="A0A1F6ARQ3"/>
<evidence type="ECO:0008006" key="4">
    <source>
        <dbReference type="Google" id="ProtNLM"/>
    </source>
</evidence>
<feature type="transmembrane region" description="Helical" evidence="1">
    <location>
        <begin position="81"/>
        <end position="104"/>
    </location>
</feature>
<gene>
    <name evidence="2" type="ORF">A2960_00185</name>
</gene>
<protein>
    <recommendedName>
        <fullName evidence="4">Glycosyltransferase RgtA/B/C/D-like domain-containing protein</fullName>
    </recommendedName>
</protein>
<feature type="transmembrane region" description="Helical" evidence="1">
    <location>
        <begin position="6"/>
        <end position="22"/>
    </location>
</feature>
<keyword evidence="1" id="KW-1133">Transmembrane helix</keyword>
<feature type="transmembrane region" description="Helical" evidence="1">
    <location>
        <begin position="299"/>
        <end position="316"/>
    </location>
</feature>
<organism evidence="2 3">
    <name type="scientific">Candidatus Gottesmanbacteria bacterium RIFCSPLOWO2_01_FULL_39_12b</name>
    <dbReference type="NCBI Taxonomy" id="1798388"/>
    <lineage>
        <taxon>Bacteria</taxon>
        <taxon>Candidatus Gottesmaniibacteriota</taxon>
    </lineage>
</organism>
<proteinExistence type="predicted"/>
<feature type="transmembrane region" description="Helical" evidence="1">
    <location>
        <begin position="161"/>
        <end position="188"/>
    </location>
</feature>
<feature type="transmembrane region" description="Helical" evidence="1">
    <location>
        <begin position="276"/>
        <end position="293"/>
    </location>
</feature>
<evidence type="ECO:0000256" key="1">
    <source>
        <dbReference type="SAM" id="Phobius"/>
    </source>
</evidence>
<comment type="caution">
    <text evidence="2">The sequence shown here is derived from an EMBL/GenBank/DDBJ whole genome shotgun (WGS) entry which is preliminary data.</text>
</comment>
<dbReference type="Proteomes" id="UP000176609">
    <property type="component" value="Unassembled WGS sequence"/>
</dbReference>
<sequence>MKQLFKLLNFSLILIFIVAIFLHRDSSITQDLGRHLTLGKIIWETKSIPSRNIFSYTNTDFPFINHHWGSEVIIYLLHNRFAIDGLILLKLILILISFGILVFYSQKTSQPVILLLVSLISLQIVRDRTEIRPEIFAYLFFSLILILLYREKEKEQSLIWLMPLFILIWVNLHISFVLGLALYALFIFDRIVLGKLKAKYLLLGIIILLTTLINPAGWKGAIYPLQIFNSYGYPVFENQSPFFLEKLTSISAISYYKIASIFFLLISPILIWKRKIFEAGTVILTGVISISAVRHFPFFALSIIYPLSFGMGLLLTRCEKLLKHKEKFFFIVKISTYIIILSLISWEIYMLVSNKYYNYRSSDLRTGFGTVKGIKGAVDFFLTHNLSGPIFNNFDIGSYLIYRLYPKQLVFVDGRPEAYPASFFQDIYIPMQEEKNKWESIVNQYNFQTIIFSHTDITPWAQKFLERIVKDPVWGTVYFDDYSIVLTRIHNITKDMIRIDSKEKIKNYGLTIIQETNQPDALFRLSHFFDIVNLTELRDLALLKTKEFIY</sequence>
<name>A0A1F6ARQ3_9BACT</name>
<feature type="transmembrane region" description="Helical" evidence="1">
    <location>
        <begin position="253"/>
        <end position="271"/>
    </location>
</feature>
<keyword evidence="1" id="KW-0812">Transmembrane</keyword>